<dbReference type="EMBL" id="AM746676">
    <property type="protein sequence ID" value="CAN92264.1"/>
    <property type="molecule type" value="Genomic_DNA"/>
</dbReference>
<dbReference type="Proteomes" id="UP000002139">
    <property type="component" value="Chromosome"/>
</dbReference>
<evidence type="ECO:0000313" key="2">
    <source>
        <dbReference type="EMBL" id="CAN92264.1"/>
    </source>
</evidence>
<gene>
    <name evidence="2" type="ordered locus">sce2105</name>
</gene>
<sequence>MALPHRFTGLIARVPAPKGWEKPVAPGARARLEAVADLGAERALREGAITSPAGATSGALPDPLRSSFESRLGFDFGRIRIHADAEAGRIADSFAANAVTLGRDIYFAQGRYQPADVEGQRLLAHELVHTVQQGEAPARGMSVDGALRSAAGSARSEGAAATPMCKLRLTGLPAVQARALAIINGGLSPLYTAQINATGDVTLQATNLQGPPTAETQAFTERLKPIIDEAGLTTVSVTASGVPLVGSYVLEQIDVADMERLGSGQRGWTAAASFLHEIVEQRQKQQLGAGSAGGQFGTPTSGAHGTATAAELAVIGAVMESDTSAMTPNPDGTVSGTRTTVFRYPDRTRWQMVVTVVSNNITNVARTQLP</sequence>
<protein>
    <recommendedName>
        <fullName evidence="1">eCIS core domain-containing protein</fullName>
    </recommendedName>
</protein>
<dbReference type="BioCyc" id="SCEL448385:SCE_RS48460-MONOMER"/>
<accession>A9FVD6</accession>
<dbReference type="STRING" id="448385.sce2105"/>
<keyword evidence="3" id="KW-1185">Reference proteome</keyword>
<dbReference type="AlphaFoldDB" id="A9FVD6"/>
<dbReference type="eggNOG" id="COG5412">
    <property type="taxonomic scope" value="Bacteria"/>
</dbReference>
<evidence type="ECO:0000259" key="1">
    <source>
        <dbReference type="Pfam" id="PF13699"/>
    </source>
</evidence>
<dbReference type="OrthoDB" id="5400814at2"/>
<proteinExistence type="predicted"/>
<evidence type="ECO:0000313" key="3">
    <source>
        <dbReference type="Proteomes" id="UP000002139"/>
    </source>
</evidence>
<organism evidence="2 3">
    <name type="scientific">Sorangium cellulosum (strain So ce56)</name>
    <name type="common">Polyangium cellulosum (strain So ce56)</name>
    <dbReference type="NCBI Taxonomy" id="448385"/>
    <lineage>
        <taxon>Bacteria</taxon>
        <taxon>Pseudomonadati</taxon>
        <taxon>Myxococcota</taxon>
        <taxon>Polyangia</taxon>
        <taxon>Polyangiales</taxon>
        <taxon>Polyangiaceae</taxon>
        <taxon>Sorangium</taxon>
    </lineage>
</organism>
<dbReference type="Pfam" id="PF13699">
    <property type="entry name" value="eCIS_core"/>
    <property type="match status" value="1"/>
</dbReference>
<dbReference type="InterPro" id="IPR025295">
    <property type="entry name" value="eCIS_core_dom"/>
</dbReference>
<name>A9FVD6_SORC5</name>
<dbReference type="HOGENOM" id="CLU_747823_0_0_7"/>
<dbReference type="RefSeq" id="WP_012234740.1">
    <property type="nucleotide sequence ID" value="NC_010162.1"/>
</dbReference>
<feature type="domain" description="eCIS core" evidence="1">
    <location>
        <begin position="60"/>
        <end position="136"/>
    </location>
</feature>
<reference evidence="2 3" key="1">
    <citation type="journal article" date="2007" name="Nat. Biotechnol.">
        <title>Complete genome sequence of the myxobacterium Sorangium cellulosum.</title>
        <authorList>
            <person name="Schneiker S."/>
            <person name="Perlova O."/>
            <person name="Kaiser O."/>
            <person name="Gerth K."/>
            <person name="Alici A."/>
            <person name="Altmeyer M.O."/>
            <person name="Bartels D."/>
            <person name="Bekel T."/>
            <person name="Beyer S."/>
            <person name="Bode E."/>
            <person name="Bode H.B."/>
            <person name="Bolten C.J."/>
            <person name="Choudhuri J.V."/>
            <person name="Doss S."/>
            <person name="Elnakady Y.A."/>
            <person name="Frank B."/>
            <person name="Gaigalat L."/>
            <person name="Goesmann A."/>
            <person name="Groeger C."/>
            <person name="Gross F."/>
            <person name="Jelsbak L."/>
            <person name="Jelsbak L."/>
            <person name="Kalinowski J."/>
            <person name="Kegler C."/>
            <person name="Knauber T."/>
            <person name="Konietzny S."/>
            <person name="Kopp M."/>
            <person name="Krause L."/>
            <person name="Krug D."/>
            <person name="Linke B."/>
            <person name="Mahmud T."/>
            <person name="Martinez-Arias R."/>
            <person name="McHardy A.C."/>
            <person name="Merai M."/>
            <person name="Meyer F."/>
            <person name="Mormann S."/>
            <person name="Munoz-Dorado J."/>
            <person name="Perez J."/>
            <person name="Pradella S."/>
            <person name="Rachid S."/>
            <person name="Raddatz G."/>
            <person name="Rosenau F."/>
            <person name="Rueckert C."/>
            <person name="Sasse F."/>
            <person name="Scharfe M."/>
            <person name="Schuster S.C."/>
            <person name="Suen G."/>
            <person name="Treuner-Lange A."/>
            <person name="Velicer G.J."/>
            <person name="Vorholter F.-J."/>
            <person name="Weissman K.J."/>
            <person name="Welch R.D."/>
            <person name="Wenzel S.C."/>
            <person name="Whitworth D.E."/>
            <person name="Wilhelm S."/>
            <person name="Wittmann C."/>
            <person name="Bloecker H."/>
            <person name="Puehler A."/>
            <person name="Mueller R."/>
        </authorList>
    </citation>
    <scope>NUCLEOTIDE SEQUENCE [LARGE SCALE GENOMIC DNA]</scope>
    <source>
        <strain evidence="3">So ce56</strain>
    </source>
</reference>
<dbReference type="KEGG" id="scl:sce2105"/>